<dbReference type="Proteomes" id="UP001497382">
    <property type="component" value="Unassembled WGS sequence"/>
</dbReference>
<sequence length="45" mass="5048">MRFPLATESPFGHRLTNMADKDGSSFTWSAREMIPECIPKGPFSC</sequence>
<accession>A0AAV2B8K3</accession>
<evidence type="ECO:0000313" key="2">
    <source>
        <dbReference type="Proteomes" id="UP001497382"/>
    </source>
</evidence>
<protein>
    <submittedName>
        <fullName evidence="1">Uncharacterized protein</fullName>
    </submittedName>
</protein>
<dbReference type="AlphaFoldDB" id="A0AAV2B8K3"/>
<proteinExistence type="predicted"/>
<name>A0AAV2B8K3_9ARAC</name>
<comment type="caution">
    <text evidence="1">The sequence shown here is derived from an EMBL/GenBank/DDBJ whole genome shotgun (WGS) entry which is preliminary data.</text>
</comment>
<gene>
    <name evidence="1" type="ORF">LARSCL_LOCUS17733</name>
</gene>
<organism evidence="1 2">
    <name type="scientific">Larinioides sclopetarius</name>
    <dbReference type="NCBI Taxonomy" id="280406"/>
    <lineage>
        <taxon>Eukaryota</taxon>
        <taxon>Metazoa</taxon>
        <taxon>Ecdysozoa</taxon>
        <taxon>Arthropoda</taxon>
        <taxon>Chelicerata</taxon>
        <taxon>Arachnida</taxon>
        <taxon>Araneae</taxon>
        <taxon>Araneomorphae</taxon>
        <taxon>Entelegynae</taxon>
        <taxon>Araneoidea</taxon>
        <taxon>Araneidae</taxon>
        <taxon>Larinioides</taxon>
    </lineage>
</organism>
<keyword evidence="2" id="KW-1185">Reference proteome</keyword>
<dbReference type="EMBL" id="CAXIEN010000309">
    <property type="protein sequence ID" value="CAL1292568.1"/>
    <property type="molecule type" value="Genomic_DNA"/>
</dbReference>
<reference evidence="1 2" key="1">
    <citation type="submission" date="2024-04" db="EMBL/GenBank/DDBJ databases">
        <authorList>
            <person name="Rising A."/>
            <person name="Reimegard J."/>
            <person name="Sonavane S."/>
            <person name="Akerstrom W."/>
            <person name="Nylinder S."/>
            <person name="Hedman E."/>
            <person name="Kallberg Y."/>
        </authorList>
    </citation>
    <scope>NUCLEOTIDE SEQUENCE [LARGE SCALE GENOMIC DNA]</scope>
</reference>
<evidence type="ECO:0000313" key="1">
    <source>
        <dbReference type="EMBL" id="CAL1292568.1"/>
    </source>
</evidence>